<dbReference type="RefSeq" id="WP_169590626.1">
    <property type="nucleotide sequence ID" value="NZ_JABBGK010000002.1"/>
</dbReference>
<dbReference type="InterPro" id="IPR036388">
    <property type="entry name" value="WH-like_DNA-bd_sf"/>
</dbReference>
<dbReference type="Gene3D" id="1.10.10.10">
    <property type="entry name" value="Winged helix-like DNA-binding domain superfamily/Winged helix DNA-binding domain"/>
    <property type="match status" value="1"/>
</dbReference>
<comment type="similarity">
    <text evidence="1">Belongs to the LysR transcriptional regulatory family.</text>
</comment>
<gene>
    <name evidence="9" type="ORF">HHL25_11800</name>
</gene>
<keyword evidence="3" id="KW-0238">DNA-binding</keyword>
<dbReference type="AlphaFoldDB" id="A0A7Y0AWS7"/>
<dbReference type="SUPFAM" id="SSF53850">
    <property type="entry name" value="Periplasmic binding protein-like II"/>
    <property type="match status" value="1"/>
</dbReference>
<dbReference type="GO" id="GO:0043565">
    <property type="term" value="F:sequence-specific DNA binding"/>
    <property type="evidence" value="ECO:0007669"/>
    <property type="project" value="TreeGrafter"/>
</dbReference>
<dbReference type="Pfam" id="PF03466">
    <property type="entry name" value="LysR_substrate"/>
    <property type="match status" value="1"/>
</dbReference>
<reference evidence="9 10" key="1">
    <citation type="submission" date="2020-04" db="EMBL/GenBank/DDBJ databases">
        <title>Rhizobium sp. S-51 isolated from soil.</title>
        <authorList>
            <person name="Dahal R.H."/>
        </authorList>
    </citation>
    <scope>NUCLEOTIDE SEQUENCE [LARGE SCALE GENOMIC DNA]</scope>
    <source>
        <strain evidence="9 10">S-51</strain>
    </source>
</reference>
<dbReference type="InterPro" id="IPR036390">
    <property type="entry name" value="WH_DNA-bd_sf"/>
</dbReference>
<dbReference type="PANTHER" id="PTHR30537:SF17">
    <property type="entry name" value="LYSR-FAMILY REGULATORY PROTEIN"/>
    <property type="match status" value="1"/>
</dbReference>
<dbReference type="EMBL" id="JABBGK010000002">
    <property type="protein sequence ID" value="NML74810.1"/>
    <property type="molecule type" value="Genomic_DNA"/>
</dbReference>
<evidence type="ECO:0000256" key="1">
    <source>
        <dbReference type="ARBA" id="ARBA00009437"/>
    </source>
</evidence>
<dbReference type="InterPro" id="IPR058163">
    <property type="entry name" value="LysR-type_TF_proteobact-type"/>
</dbReference>
<keyword evidence="10" id="KW-1185">Reference proteome</keyword>
<keyword evidence="2" id="KW-0805">Transcription regulation</keyword>
<evidence type="ECO:0000256" key="2">
    <source>
        <dbReference type="ARBA" id="ARBA00023015"/>
    </source>
</evidence>
<dbReference type="GO" id="GO:0003700">
    <property type="term" value="F:DNA-binding transcription factor activity"/>
    <property type="evidence" value="ECO:0007669"/>
    <property type="project" value="InterPro"/>
</dbReference>
<dbReference type="InterPro" id="IPR000847">
    <property type="entry name" value="LysR_HTH_N"/>
</dbReference>
<evidence type="ECO:0000256" key="3">
    <source>
        <dbReference type="ARBA" id="ARBA00023125"/>
    </source>
</evidence>
<evidence type="ECO:0000256" key="6">
    <source>
        <dbReference type="ARBA" id="ARBA00067332"/>
    </source>
</evidence>
<feature type="domain" description="HTH lysR-type" evidence="8">
    <location>
        <begin position="1"/>
        <end position="59"/>
    </location>
</feature>
<sequence length="301" mass="33203">MDQLSAMRAFIRVVETGNFTRASAALGMPKATVSNLIQNLEAHLQTKLLNRTTRRVMVTTDGALYYERAVQIVTELDELDGSLSHSRANPGGRLRVEMAGAFADLLVIPFLGDFHAQYPDIRIDLGVGDRTVDYLAENVDCALRGGPPGDQSLIARRVAEIDMVTCAAPGYIERFGVPGHPSELATVHHCVNYFMAPTNRVMAFEFEKGGETLEINSRYIVSVNDARSYFASALSGLGVAPLPRFMAAEALASGQLVRVLDDWRTEPIPLYIVYPPNRHLSNKVRVFVDWVVRLLAQARLS</sequence>
<evidence type="ECO:0000256" key="4">
    <source>
        <dbReference type="ARBA" id="ARBA00023163"/>
    </source>
</evidence>
<dbReference type="PANTHER" id="PTHR30537">
    <property type="entry name" value="HTH-TYPE TRANSCRIPTIONAL REGULATOR"/>
    <property type="match status" value="1"/>
</dbReference>
<dbReference type="PROSITE" id="PS50931">
    <property type="entry name" value="HTH_LYSR"/>
    <property type="match status" value="1"/>
</dbReference>
<dbReference type="GO" id="GO:0006351">
    <property type="term" value="P:DNA-templated transcription"/>
    <property type="evidence" value="ECO:0007669"/>
    <property type="project" value="TreeGrafter"/>
</dbReference>
<keyword evidence="4" id="KW-0804">Transcription</keyword>
<evidence type="ECO:0000313" key="9">
    <source>
        <dbReference type="EMBL" id="NML74810.1"/>
    </source>
</evidence>
<protein>
    <recommendedName>
        <fullName evidence="6">HTH-type transcriptional regulator TtuA</fullName>
    </recommendedName>
    <alternativeName>
        <fullName evidence="7">Tartrate utilization transcriptional regulator</fullName>
    </alternativeName>
</protein>
<dbReference type="CDD" id="cd08472">
    <property type="entry name" value="PBP2_CrgA_like_3"/>
    <property type="match status" value="1"/>
</dbReference>
<name>A0A7Y0AWS7_9HYPH</name>
<comment type="function">
    <text evidence="5">Transcriptional regulator of the ttuABCDE tartrate utilization operon.</text>
</comment>
<evidence type="ECO:0000259" key="8">
    <source>
        <dbReference type="PROSITE" id="PS50931"/>
    </source>
</evidence>
<dbReference type="FunFam" id="1.10.10.10:FF:000001">
    <property type="entry name" value="LysR family transcriptional regulator"/>
    <property type="match status" value="1"/>
</dbReference>
<dbReference type="Pfam" id="PF00126">
    <property type="entry name" value="HTH_1"/>
    <property type="match status" value="1"/>
</dbReference>
<proteinExistence type="inferred from homology"/>
<evidence type="ECO:0000313" key="10">
    <source>
        <dbReference type="Proteomes" id="UP000541470"/>
    </source>
</evidence>
<dbReference type="InterPro" id="IPR005119">
    <property type="entry name" value="LysR_subst-bd"/>
</dbReference>
<accession>A0A7Y0AWS7</accession>
<organism evidence="9 10">
    <name type="scientific">Rhizobium terricola</name>
    <dbReference type="NCBI Taxonomy" id="2728849"/>
    <lineage>
        <taxon>Bacteria</taxon>
        <taxon>Pseudomonadati</taxon>
        <taxon>Pseudomonadota</taxon>
        <taxon>Alphaproteobacteria</taxon>
        <taxon>Hyphomicrobiales</taxon>
        <taxon>Rhizobiaceae</taxon>
        <taxon>Rhizobium/Agrobacterium group</taxon>
        <taxon>Rhizobium</taxon>
    </lineage>
</organism>
<dbReference type="Gene3D" id="3.40.190.10">
    <property type="entry name" value="Periplasmic binding protein-like II"/>
    <property type="match status" value="2"/>
</dbReference>
<dbReference type="SUPFAM" id="SSF46785">
    <property type="entry name" value="Winged helix' DNA-binding domain"/>
    <property type="match status" value="1"/>
</dbReference>
<evidence type="ECO:0000256" key="5">
    <source>
        <dbReference type="ARBA" id="ARBA00054626"/>
    </source>
</evidence>
<evidence type="ECO:0000256" key="7">
    <source>
        <dbReference type="ARBA" id="ARBA00083243"/>
    </source>
</evidence>
<comment type="caution">
    <text evidence="9">The sequence shown here is derived from an EMBL/GenBank/DDBJ whole genome shotgun (WGS) entry which is preliminary data.</text>
</comment>
<dbReference type="Proteomes" id="UP000541470">
    <property type="component" value="Unassembled WGS sequence"/>
</dbReference>